<evidence type="ECO:0000256" key="4">
    <source>
        <dbReference type="ARBA" id="ARBA00022728"/>
    </source>
</evidence>
<evidence type="ECO:0000256" key="8">
    <source>
        <dbReference type="SAM" id="MobiDB-lite"/>
    </source>
</evidence>
<dbReference type="EMBL" id="DF238786">
    <property type="protein sequence ID" value="GAC94805.1"/>
    <property type="molecule type" value="Genomic_DNA"/>
</dbReference>
<dbReference type="GO" id="GO:0000398">
    <property type="term" value="P:mRNA splicing, via spliceosome"/>
    <property type="evidence" value="ECO:0007669"/>
    <property type="project" value="UniProtKB-UniRule"/>
</dbReference>
<keyword evidence="10" id="KW-1185">Reference proteome</keyword>
<comment type="subcellular location">
    <subcellularLocation>
        <location evidence="1 7">Nucleus</location>
    </subcellularLocation>
</comment>
<evidence type="ECO:0000256" key="1">
    <source>
        <dbReference type="ARBA" id="ARBA00004123"/>
    </source>
</evidence>
<sequence length="368" mass="42782">MANATIRNAHSIHGTNPQHLIEKPIRYRIYSSPYWKQHCFALSASTILPLATSLHHIGGLIGGLQRPSHFLCLLQKLLQIQPDPSIIDAYLDASDFKYLRALTAFYIRLTYDSKSIYEKLEPLLEDGRKLRWCRADGGYEVMCVDEWVDSLLREERVCDIILPRLVRREVCEVRDGLMPRISVLETKLLKAIDNGGEVESGSEEEEEEEDQLKDVRRWKLQRLRELKRIQPAKVVREPVYDDVQEYSSQEDSDAEQRRRFVSPTPSVSPDRQLAANHSRNRSRSPDAGGPPTILLKPMLPLVCPDHHPKRINMLPRCLHLDLLQPPLQLFPSLLVMRLSMVRRKRKLIVHRFNQYRRGIYVRTELYGR</sequence>
<proteinExistence type="inferred from homology"/>
<feature type="region of interest" description="Disordered" evidence="8">
    <location>
        <begin position="243"/>
        <end position="292"/>
    </location>
</feature>
<dbReference type="GO" id="GO:0005681">
    <property type="term" value="C:spliceosomal complex"/>
    <property type="evidence" value="ECO:0007669"/>
    <property type="project" value="UniProtKB-KW"/>
</dbReference>
<evidence type="ECO:0000256" key="2">
    <source>
        <dbReference type="ARBA" id="ARBA00006164"/>
    </source>
</evidence>
<dbReference type="OrthoDB" id="190958at2759"/>
<dbReference type="RefSeq" id="XP_012188392.1">
    <property type="nucleotide sequence ID" value="XM_012333002.1"/>
</dbReference>
<name>R9P9R0_PSEHS</name>
<evidence type="ECO:0000313" key="10">
    <source>
        <dbReference type="Proteomes" id="UP000014071"/>
    </source>
</evidence>
<dbReference type="Pfam" id="PF03371">
    <property type="entry name" value="PRP38"/>
    <property type="match status" value="1"/>
</dbReference>
<comment type="function">
    <text evidence="7">Required for pre-mRNA splicing.</text>
</comment>
<protein>
    <recommendedName>
        <fullName evidence="7">Pre-mRNA-splicing factor 38</fullName>
    </recommendedName>
</protein>
<keyword evidence="3 7" id="KW-0507">mRNA processing</keyword>
<feature type="compositionally biased region" description="Acidic residues" evidence="8">
    <location>
        <begin position="243"/>
        <end position="253"/>
    </location>
</feature>
<dbReference type="STRING" id="1305764.R9P9R0"/>
<evidence type="ECO:0000256" key="3">
    <source>
        <dbReference type="ARBA" id="ARBA00022664"/>
    </source>
</evidence>
<keyword evidence="5 7" id="KW-0508">mRNA splicing</keyword>
<evidence type="ECO:0000256" key="6">
    <source>
        <dbReference type="ARBA" id="ARBA00023242"/>
    </source>
</evidence>
<dbReference type="eggNOG" id="KOG2889">
    <property type="taxonomic scope" value="Eukaryota"/>
</dbReference>
<organism evidence="9 10">
    <name type="scientific">Pseudozyma hubeiensis (strain SY62)</name>
    <name type="common">Yeast</name>
    <dbReference type="NCBI Taxonomy" id="1305764"/>
    <lineage>
        <taxon>Eukaryota</taxon>
        <taxon>Fungi</taxon>
        <taxon>Dikarya</taxon>
        <taxon>Basidiomycota</taxon>
        <taxon>Ustilaginomycotina</taxon>
        <taxon>Ustilaginomycetes</taxon>
        <taxon>Ustilaginales</taxon>
        <taxon>Ustilaginaceae</taxon>
        <taxon>Pseudozyma</taxon>
    </lineage>
</organism>
<keyword evidence="6 7" id="KW-0539">Nucleus</keyword>
<keyword evidence="4 7" id="KW-0747">Spliceosome</keyword>
<evidence type="ECO:0000256" key="7">
    <source>
        <dbReference type="RuleBase" id="RU367025"/>
    </source>
</evidence>
<dbReference type="PANTHER" id="PTHR23142">
    <property type="entry name" value="PRE-MRNA-SPLICING FACTOR 38A-RELATED"/>
    <property type="match status" value="1"/>
</dbReference>
<accession>R9P9R0</accession>
<dbReference type="InterPro" id="IPR005037">
    <property type="entry name" value="PRP38"/>
</dbReference>
<evidence type="ECO:0000313" key="9">
    <source>
        <dbReference type="EMBL" id="GAC94805.1"/>
    </source>
</evidence>
<dbReference type="HOGENOM" id="CLU_039466_1_1_1"/>
<reference evidence="10" key="1">
    <citation type="journal article" date="2013" name="Genome Announc.">
        <title>Draft genome sequence of the basidiomycetous yeast-like fungus Pseudozyma hubeiensis SY62, which produces an abundant amount of the biosurfactant mannosylerythritol lipids.</title>
        <authorList>
            <person name="Konishi M."/>
            <person name="Hatada Y."/>
            <person name="Horiuchi J."/>
        </authorList>
    </citation>
    <scope>NUCLEOTIDE SEQUENCE [LARGE SCALE GENOMIC DNA]</scope>
    <source>
        <strain evidence="10">SY62</strain>
    </source>
</reference>
<dbReference type="Proteomes" id="UP000014071">
    <property type="component" value="Unassembled WGS sequence"/>
</dbReference>
<gene>
    <name evidence="9" type="ORF">PHSY_002378</name>
</gene>
<dbReference type="GeneID" id="24107671"/>
<comment type="similarity">
    <text evidence="2 7">Belongs to the PRP38 family.</text>
</comment>
<dbReference type="AlphaFoldDB" id="R9P9R0"/>
<evidence type="ECO:0000256" key="5">
    <source>
        <dbReference type="ARBA" id="ARBA00023187"/>
    </source>
</evidence>